<dbReference type="PANTHER" id="PTHR20930">
    <property type="entry name" value="OVARIAN CARCINOMA ANTIGEN CA125-RELATED"/>
    <property type="match status" value="1"/>
</dbReference>
<dbReference type="Gramene" id="Jr02_02670_p1">
    <property type="protein sequence ID" value="cds.Jr02_02670_p1"/>
    <property type="gene ID" value="Jr02_02670"/>
</dbReference>
<dbReference type="AlphaFoldDB" id="A0A833XTL8"/>
<dbReference type="Pfam" id="PF00564">
    <property type="entry name" value="PB1"/>
    <property type="match status" value="1"/>
</dbReference>
<sequence>MDFSEIENSTVVIKIKLGDTFKRIKIRLFRGRAHFTMTDLRRKIHDLFNFLAGAKFILTYVDEDGDVVTLFDDDDLYDALTQRMKVVKINVQLSNNKGVSSYAQSGGSISTQRLTSLQTQNQCPKIIKTEVSKSELQLQEALRLHEALSKISEDIVSKAISDPVLVELVDFISKMVQDLNLDSQAHSGENSITT</sequence>
<proteinExistence type="predicted"/>
<evidence type="ECO:0000313" key="3">
    <source>
        <dbReference type="EMBL" id="KAF5476726.1"/>
    </source>
</evidence>
<reference evidence="3" key="1">
    <citation type="submission" date="2015-10" db="EMBL/GenBank/DDBJ databases">
        <authorList>
            <person name="Martinez-Garcia P.J."/>
            <person name="Crepeau M.W."/>
            <person name="Puiu D."/>
            <person name="Gonzalez-Ibeas D."/>
            <person name="Whalen J."/>
            <person name="Stevens K."/>
            <person name="Paul R."/>
            <person name="Butterfield T."/>
            <person name="Britton M."/>
            <person name="Reagan R."/>
            <person name="Chakraborty S."/>
            <person name="Walawage S.L."/>
            <person name="Vasquez-Gross H.A."/>
            <person name="Cardeno C."/>
            <person name="Famula R."/>
            <person name="Pratt K."/>
            <person name="Kuruganti S."/>
            <person name="Aradhya M.K."/>
            <person name="Leslie C.A."/>
            <person name="Dandekar A.M."/>
            <person name="Salzberg S.L."/>
            <person name="Wegrzyn J.L."/>
            <person name="Langley C.H."/>
            <person name="Neale D.B."/>
        </authorList>
    </citation>
    <scope>NUCLEOTIDE SEQUENCE</scope>
    <source>
        <tissue evidence="3">Leaves</tissue>
    </source>
</reference>
<dbReference type="PANTHER" id="PTHR20930:SF0">
    <property type="entry name" value="PROTEIN ILRUN"/>
    <property type="match status" value="1"/>
</dbReference>
<gene>
    <name evidence="3" type="ORF">F2P56_003436</name>
</gene>
<dbReference type="EMBL" id="LIHL02000002">
    <property type="protein sequence ID" value="KAF5476726.1"/>
    <property type="molecule type" value="Genomic_DNA"/>
</dbReference>
<feature type="domain" description="PB1" evidence="2">
    <location>
        <begin position="10"/>
        <end position="94"/>
    </location>
</feature>
<dbReference type="Gene3D" id="3.10.20.90">
    <property type="entry name" value="Phosphatidylinositol 3-kinase Catalytic Subunit, Chain A, domain 1"/>
    <property type="match status" value="1"/>
</dbReference>
<comment type="caution">
    <text evidence="3">The sequence shown here is derived from an EMBL/GenBank/DDBJ whole genome shotgun (WGS) entry which is preliminary data.</text>
</comment>
<evidence type="ECO:0000256" key="1">
    <source>
        <dbReference type="ARBA" id="ARBA00011726"/>
    </source>
</evidence>
<reference evidence="3" key="2">
    <citation type="submission" date="2020-03" db="EMBL/GenBank/DDBJ databases">
        <title>Walnut 2.0.</title>
        <authorList>
            <person name="Marrano A."/>
            <person name="Britton M."/>
            <person name="Zimin A.V."/>
            <person name="Zaini P.A."/>
            <person name="Workman R."/>
            <person name="Puiu D."/>
            <person name="Bianco L."/>
            <person name="Allen B.J."/>
            <person name="Troggio M."/>
            <person name="Leslie C.A."/>
            <person name="Timp W."/>
            <person name="Dendekar A."/>
            <person name="Salzberg S.L."/>
            <person name="Neale D.B."/>
        </authorList>
    </citation>
    <scope>NUCLEOTIDE SEQUENCE</scope>
    <source>
        <tissue evidence="3">Leaves</tissue>
    </source>
</reference>
<organism evidence="3 4">
    <name type="scientific">Juglans regia</name>
    <name type="common">English walnut</name>
    <dbReference type="NCBI Taxonomy" id="51240"/>
    <lineage>
        <taxon>Eukaryota</taxon>
        <taxon>Viridiplantae</taxon>
        <taxon>Streptophyta</taxon>
        <taxon>Embryophyta</taxon>
        <taxon>Tracheophyta</taxon>
        <taxon>Spermatophyta</taxon>
        <taxon>Magnoliopsida</taxon>
        <taxon>eudicotyledons</taxon>
        <taxon>Gunneridae</taxon>
        <taxon>Pentapetalae</taxon>
        <taxon>rosids</taxon>
        <taxon>fabids</taxon>
        <taxon>Fagales</taxon>
        <taxon>Juglandaceae</taxon>
        <taxon>Juglans</taxon>
    </lineage>
</organism>
<protein>
    <recommendedName>
        <fullName evidence="2">PB1 domain-containing protein</fullName>
    </recommendedName>
</protein>
<dbReference type="InterPro" id="IPR053793">
    <property type="entry name" value="PB1-like"/>
</dbReference>
<dbReference type="PROSITE" id="PS51745">
    <property type="entry name" value="PB1"/>
    <property type="match status" value="1"/>
</dbReference>
<accession>A0A833XTL8</accession>
<name>A0A833XTL8_JUGRE</name>
<dbReference type="SMART" id="SM00666">
    <property type="entry name" value="PB1"/>
    <property type="match status" value="1"/>
</dbReference>
<evidence type="ECO:0000259" key="2">
    <source>
        <dbReference type="PROSITE" id="PS51745"/>
    </source>
</evidence>
<dbReference type="Proteomes" id="UP000619265">
    <property type="component" value="Unassembled WGS sequence"/>
</dbReference>
<dbReference type="SUPFAM" id="SSF54277">
    <property type="entry name" value="CAD &amp; PB1 domains"/>
    <property type="match status" value="1"/>
</dbReference>
<dbReference type="InterPro" id="IPR000270">
    <property type="entry name" value="PB1_dom"/>
</dbReference>
<evidence type="ECO:0000313" key="4">
    <source>
        <dbReference type="Proteomes" id="UP000619265"/>
    </source>
</evidence>
<comment type="subunit">
    <text evidence="1">Homodimers and heterodimers.</text>
</comment>